<dbReference type="InterPro" id="IPR024520">
    <property type="entry name" value="DUF3558"/>
</dbReference>
<evidence type="ECO:0000313" key="3">
    <source>
        <dbReference type="Proteomes" id="UP000291591"/>
    </source>
</evidence>
<dbReference type="OrthoDB" id="3678908at2"/>
<dbReference type="Proteomes" id="UP000291591">
    <property type="component" value="Unassembled WGS sequence"/>
</dbReference>
<sequence length="208" mass="20934">MRARRGTARPVWRWTAVRVAVPAGLLCWLVLAAGCSPGEPPAPVPVTAGASPGRNAADDAATVSGAPRVTVPRDPGRLAGCHPSTELLGPGLVVPSTASPTTGAAGSGCSWTGPSPSGTGRGFLLRADVRAAGLDGTHRARDLFRAFRTGEVDGLPSVVTSPEGDPSCSLHVATSDDTSLTVQVGPVPDPCAVATRAASRLLAALPPR</sequence>
<proteinExistence type="predicted"/>
<name>A0A4Q7UTW1_PSEST</name>
<dbReference type="EMBL" id="SHKL01000001">
    <property type="protein sequence ID" value="RZT84318.1"/>
    <property type="molecule type" value="Genomic_DNA"/>
</dbReference>
<accession>A0A4Q7UTW1</accession>
<feature type="region of interest" description="Disordered" evidence="1">
    <location>
        <begin position="44"/>
        <end position="77"/>
    </location>
</feature>
<gene>
    <name evidence="2" type="ORF">EV383_1156</name>
</gene>
<feature type="compositionally biased region" description="Polar residues" evidence="1">
    <location>
        <begin position="96"/>
        <end position="114"/>
    </location>
</feature>
<protein>
    <submittedName>
        <fullName evidence="2">Uncharacterized protein DUF3558</fullName>
    </submittedName>
</protein>
<dbReference type="PROSITE" id="PS51257">
    <property type="entry name" value="PROKAR_LIPOPROTEIN"/>
    <property type="match status" value="1"/>
</dbReference>
<organism evidence="2 3">
    <name type="scientific">Pseudonocardia sediminis</name>
    <dbReference type="NCBI Taxonomy" id="1397368"/>
    <lineage>
        <taxon>Bacteria</taxon>
        <taxon>Bacillati</taxon>
        <taxon>Actinomycetota</taxon>
        <taxon>Actinomycetes</taxon>
        <taxon>Pseudonocardiales</taxon>
        <taxon>Pseudonocardiaceae</taxon>
        <taxon>Pseudonocardia</taxon>
    </lineage>
</organism>
<dbReference type="AlphaFoldDB" id="A0A4Q7UTW1"/>
<feature type="region of interest" description="Disordered" evidence="1">
    <location>
        <begin position="94"/>
        <end position="114"/>
    </location>
</feature>
<comment type="caution">
    <text evidence="2">The sequence shown here is derived from an EMBL/GenBank/DDBJ whole genome shotgun (WGS) entry which is preliminary data.</text>
</comment>
<keyword evidence="3" id="KW-1185">Reference proteome</keyword>
<evidence type="ECO:0000256" key="1">
    <source>
        <dbReference type="SAM" id="MobiDB-lite"/>
    </source>
</evidence>
<dbReference type="Pfam" id="PF12079">
    <property type="entry name" value="DUF3558"/>
    <property type="match status" value="1"/>
</dbReference>
<reference evidence="2 3" key="1">
    <citation type="submission" date="2019-02" db="EMBL/GenBank/DDBJ databases">
        <title>Sequencing the genomes of 1000 actinobacteria strains.</title>
        <authorList>
            <person name="Klenk H.-P."/>
        </authorList>
    </citation>
    <scope>NUCLEOTIDE SEQUENCE [LARGE SCALE GENOMIC DNA]</scope>
    <source>
        <strain evidence="2 3">DSM 45779</strain>
    </source>
</reference>
<evidence type="ECO:0000313" key="2">
    <source>
        <dbReference type="EMBL" id="RZT84318.1"/>
    </source>
</evidence>